<keyword evidence="11" id="KW-1185">Reference proteome</keyword>
<evidence type="ECO:0000256" key="6">
    <source>
        <dbReference type="ARBA" id="ARBA00022840"/>
    </source>
</evidence>
<dbReference type="GO" id="GO:0005737">
    <property type="term" value="C:cytoplasm"/>
    <property type="evidence" value="ECO:0007669"/>
    <property type="project" value="UniProtKB-SubCell"/>
</dbReference>
<dbReference type="KEGG" id="aas:Aasi_1198"/>
<dbReference type="GO" id="GO:0005524">
    <property type="term" value="F:ATP binding"/>
    <property type="evidence" value="ECO:0007669"/>
    <property type="project" value="UniProtKB-UniRule"/>
</dbReference>
<dbReference type="Pfam" id="PF11734">
    <property type="entry name" value="TilS_C"/>
    <property type="match status" value="1"/>
</dbReference>
<dbReference type="InterPro" id="IPR011063">
    <property type="entry name" value="TilS/TtcA_N"/>
</dbReference>
<dbReference type="EC" id="6.3.4.19" evidence="8"/>
<dbReference type="GO" id="GO:0006400">
    <property type="term" value="P:tRNA modification"/>
    <property type="evidence" value="ECO:0007669"/>
    <property type="project" value="UniProtKB-UniRule"/>
</dbReference>
<evidence type="ECO:0000256" key="8">
    <source>
        <dbReference type="HAMAP-Rule" id="MF_01161"/>
    </source>
</evidence>
<proteinExistence type="inferred from homology"/>
<gene>
    <name evidence="8" type="primary">tilS</name>
    <name evidence="10" type="ordered locus">Aasi_1198</name>
</gene>
<keyword evidence="4 8" id="KW-0819">tRNA processing</keyword>
<keyword evidence="5 8" id="KW-0547">Nucleotide-binding</keyword>
<dbReference type="HOGENOM" id="CLU_018869_0_1_10"/>
<evidence type="ECO:0000256" key="3">
    <source>
        <dbReference type="ARBA" id="ARBA00022598"/>
    </source>
</evidence>
<protein>
    <recommendedName>
        <fullName evidence="8">tRNA(Ile)-lysidine synthase</fullName>
        <ecNumber evidence="8">6.3.4.19</ecNumber>
    </recommendedName>
    <alternativeName>
        <fullName evidence="8">tRNA(Ile)-2-lysyl-cytidine synthase</fullName>
    </alternativeName>
    <alternativeName>
        <fullName evidence="8">tRNA(Ile)-lysidine synthetase</fullName>
    </alternativeName>
</protein>
<name>B3ETH6_AMOA5</name>
<accession>B3ETH6</accession>
<dbReference type="GO" id="GO:0032267">
    <property type="term" value="F:tRNA(Ile)-lysidine synthase activity"/>
    <property type="evidence" value="ECO:0007669"/>
    <property type="project" value="UniProtKB-EC"/>
</dbReference>
<dbReference type="NCBIfam" id="TIGR02432">
    <property type="entry name" value="lysidine_TilS_N"/>
    <property type="match status" value="1"/>
</dbReference>
<evidence type="ECO:0000313" key="10">
    <source>
        <dbReference type="EMBL" id="ACE06528.1"/>
    </source>
</evidence>
<evidence type="ECO:0000256" key="2">
    <source>
        <dbReference type="ARBA" id="ARBA00022490"/>
    </source>
</evidence>
<keyword evidence="3 8" id="KW-0436">Ligase</keyword>
<comment type="subcellular location">
    <subcellularLocation>
        <location evidence="1 8">Cytoplasm</location>
    </subcellularLocation>
</comment>
<dbReference type="Gene3D" id="3.40.50.620">
    <property type="entry name" value="HUPs"/>
    <property type="match status" value="1"/>
</dbReference>
<dbReference type="NCBIfam" id="TIGR02433">
    <property type="entry name" value="lysidine_TilS_C"/>
    <property type="match status" value="1"/>
</dbReference>
<dbReference type="AlphaFoldDB" id="B3ETH6"/>
<evidence type="ECO:0000313" key="11">
    <source>
        <dbReference type="Proteomes" id="UP000001227"/>
    </source>
</evidence>
<evidence type="ECO:0000256" key="5">
    <source>
        <dbReference type="ARBA" id="ARBA00022741"/>
    </source>
</evidence>
<evidence type="ECO:0000259" key="9">
    <source>
        <dbReference type="SMART" id="SM00977"/>
    </source>
</evidence>
<dbReference type="Proteomes" id="UP000001227">
    <property type="component" value="Chromosome"/>
</dbReference>
<dbReference type="PANTHER" id="PTHR43033:SF1">
    <property type="entry name" value="TRNA(ILE)-LYSIDINE SYNTHASE-RELATED"/>
    <property type="match status" value="1"/>
</dbReference>
<dbReference type="InterPro" id="IPR012796">
    <property type="entry name" value="Lysidine-tRNA-synth_C"/>
</dbReference>
<dbReference type="STRING" id="452471.Aasi_1198"/>
<dbReference type="EMBL" id="CP001102">
    <property type="protein sequence ID" value="ACE06528.1"/>
    <property type="molecule type" value="Genomic_DNA"/>
</dbReference>
<dbReference type="SMART" id="SM00977">
    <property type="entry name" value="TilS_C"/>
    <property type="match status" value="1"/>
</dbReference>
<dbReference type="RefSeq" id="WP_012473280.1">
    <property type="nucleotide sequence ID" value="NC_010830.1"/>
</dbReference>
<dbReference type="OrthoDB" id="9807403at2"/>
<comment type="function">
    <text evidence="8">Ligates lysine onto the cytidine present at position 34 of the AUA codon-specific tRNA(Ile) that contains the anticodon CAU, in an ATP-dependent manner. Cytidine is converted to lysidine, thus changing the amino acid specificity of the tRNA from methionine to isoleucine.</text>
</comment>
<organism evidence="10 11">
    <name type="scientific">Amoebophilus asiaticus (strain 5a2)</name>
    <dbReference type="NCBI Taxonomy" id="452471"/>
    <lineage>
        <taxon>Bacteria</taxon>
        <taxon>Pseudomonadati</taxon>
        <taxon>Bacteroidota</taxon>
        <taxon>Cytophagia</taxon>
        <taxon>Cytophagales</taxon>
        <taxon>Amoebophilaceae</taxon>
        <taxon>Candidatus Amoebophilus</taxon>
    </lineage>
</organism>
<sequence>MTYKYKHINLTEGFISFINDHQLLQAEEPVLLAVSGGVDSVVMCSLFHEARLHFAIAHCNFGLRGQESEEDEAFVHTLAQQYQVEFFTKRFNTKAYAKTNKLSTQMAARELRYAWFKELCNIHQIDKLATAHHANDCLETVLFNLTKGTSIAGLHGILPKQNNLIRPLLFASKENLLQYAQAKGLSWREDSSNKQDDYARNLIRHQVIPSLKLINPNLESTTNLTIDRLSQVEKLFNEQLENIRKEIFFQQEDIHYILIQKIKEKPWAAVALWELLKPFGFNFLQIKNLLHPSVQIGKSVYVDNYQLYVDRTTWMLTDRKQTTVTSKHIANEKIKNINFLGKNLQLQVIPKEIYQITHTNEIAALDLDKLQFPLTIRSWQTGDFFYPLGMLKRKKLSDFLIDQKVPLVLKQKVCVLESKGQIVWVIGYRIDDRFKITDTTKQIYELQLTSFSKS</sequence>
<dbReference type="InterPro" id="IPR012094">
    <property type="entry name" value="tRNA_Ile_lys_synt"/>
</dbReference>
<evidence type="ECO:0000256" key="7">
    <source>
        <dbReference type="ARBA" id="ARBA00048539"/>
    </source>
</evidence>
<dbReference type="InterPro" id="IPR012795">
    <property type="entry name" value="tRNA_Ile_lys_synt_N"/>
</dbReference>
<comment type="catalytic activity">
    <reaction evidence="7 8">
        <text>cytidine(34) in tRNA(Ile2) + L-lysine + ATP = lysidine(34) in tRNA(Ile2) + AMP + diphosphate + H(+)</text>
        <dbReference type="Rhea" id="RHEA:43744"/>
        <dbReference type="Rhea" id="RHEA-COMP:10625"/>
        <dbReference type="Rhea" id="RHEA-COMP:10670"/>
        <dbReference type="ChEBI" id="CHEBI:15378"/>
        <dbReference type="ChEBI" id="CHEBI:30616"/>
        <dbReference type="ChEBI" id="CHEBI:32551"/>
        <dbReference type="ChEBI" id="CHEBI:33019"/>
        <dbReference type="ChEBI" id="CHEBI:82748"/>
        <dbReference type="ChEBI" id="CHEBI:83665"/>
        <dbReference type="ChEBI" id="CHEBI:456215"/>
        <dbReference type="EC" id="6.3.4.19"/>
    </reaction>
</comment>
<reference evidence="10 11" key="1">
    <citation type="journal article" date="2010" name="J. Bacteriol.">
        <title>The genome of the amoeba symbiont 'Candidatus Amoebophilus asiaticus' reveals common mechanisms for host cell interaction among amoeba-associated bacteria.</title>
        <authorList>
            <person name="Schmitz-Esser S."/>
            <person name="Tischler P."/>
            <person name="Arnold R."/>
            <person name="Montanaro J."/>
            <person name="Wagner M."/>
            <person name="Rattei T."/>
            <person name="Horn M."/>
        </authorList>
    </citation>
    <scope>NUCLEOTIDE SEQUENCE [LARGE SCALE GENOMIC DNA]</scope>
    <source>
        <strain evidence="10 11">5a2</strain>
    </source>
</reference>
<dbReference type="CDD" id="cd01992">
    <property type="entry name" value="TilS_N"/>
    <property type="match status" value="1"/>
</dbReference>
<evidence type="ECO:0000256" key="4">
    <source>
        <dbReference type="ARBA" id="ARBA00022694"/>
    </source>
</evidence>
<evidence type="ECO:0000256" key="1">
    <source>
        <dbReference type="ARBA" id="ARBA00004496"/>
    </source>
</evidence>
<dbReference type="SUPFAM" id="SSF52402">
    <property type="entry name" value="Adenine nucleotide alpha hydrolases-like"/>
    <property type="match status" value="1"/>
</dbReference>
<feature type="binding site" evidence="8">
    <location>
        <begin position="35"/>
        <end position="40"/>
    </location>
    <ligand>
        <name>ATP</name>
        <dbReference type="ChEBI" id="CHEBI:30616"/>
    </ligand>
</feature>
<keyword evidence="2 8" id="KW-0963">Cytoplasm</keyword>
<dbReference type="PANTHER" id="PTHR43033">
    <property type="entry name" value="TRNA(ILE)-LYSIDINE SYNTHASE-RELATED"/>
    <property type="match status" value="1"/>
</dbReference>
<dbReference type="InterPro" id="IPR014729">
    <property type="entry name" value="Rossmann-like_a/b/a_fold"/>
</dbReference>
<comment type="domain">
    <text evidence="8">The N-terminal region contains the highly conserved SGGXDS motif, predicted to be a P-loop motif involved in ATP binding.</text>
</comment>
<feature type="domain" description="Lysidine-tRNA(Ile) synthetase C-terminal" evidence="9">
    <location>
        <begin position="374"/>
        <end position="448"/>
    </location>
</feature>
<comment type="similarity">
    <text evidence="8">Belongs to the tRNA(Ile)-lysidine synthase family.</text>
</comment>
<dbReference type="SUPFAM" id="SSF56037">
    <property type="entry name" value="PheT/TilS domain"/>
    <property type="match status" value="1"/>
</dbReference>
<keyword evidence="6 8" id="KW-0067">ATP-binding</keyword>
<dbReference type="Pfam" id="PF01171">
    <property type="entry name" value="ATP_bind_3"/>
    <property type="match status" value="1"/>
</dbReference>
<dbReference type="HAMAP" id="MF_01161">
    <property type="entry name" value="tRNA_Ile_lys_synt"/>
    <property type="match status" value="1"/>
</dbReference>
<dbReference type="eggNOG" id="COG0037">
    <property type="taxonomic scope" value="Bacteria"/>
</dbReference>